<reference evidence="1 2" key="1">
    <citation type="submission" date="2020-12" db="EMBL/GenBank/DDBJ databases">
        <title>FDA dAtabase for Regulatory Grade micrObial Sequences (FDA-ARGOS): Supporting development and validation of Infectious Disease Dx tests.</title>
        <authorList>
            <person name="Kerrigan L."/>
            <person name="Long C."/>
            <person name="Tallon L."/>
            <person name="Sadzewicz L."/>
            <person name="Zhao X."/>
            <person name="Boylan J."/>
            <person name="Ott S."/>
            <person name="Bowen H."/>
            <person name="Vavikolanu K."/>
            <person name="Mehta A."/>
            <person name="Aluvathingal J."/>
            <person name="Nadendla S."/>
            <person name="Yan Y."/>
            <person name="Sichtig H."/>
        </authorList>
    </citation>
    <scope>NUCLEOTIDE SEQUENCE [LARGE SCALE GENOMIC DNA]</scope>
    <source>
        <strain evidence="1 2">FDAARGOS_1031</strain>
    </source>
</reference>
<sequence length="65" mass="7109">MTINQKLPCPNCNANIIYNVQALIAGASFECQGCKAQIKISTSSIGEVKKAYENFTKLKSKISQK</sequence>
<accession>A0A7T7ZYH9</accession>
<name>A0A7T7ZYH9_9FLAO</name>
<proteinExistence type="predicted"/>
<dbReference type="Proteomes" id="UP000595426">
    <property type="component" value="Chromosome"/>
</dbReference>
<dbReference type="AlphaFoldDB" id="A0A7T7ZYH9"/>
<gene>
    <name evidence="1" type="ORF">I6H88_02170</name>
</gene>
<evidence type="ECO:0000313" key="2">
    <source>
        <dbReference type="Proteomes" id="UP000595426"/>
    </source>
</evidence>
<dbReference type="EMBL" id="CP067018">
    <property type="protein sequence ID" value="QQN59412.1"/>
    <property type="molecule type" value="Genomic_DNA"/>
</dbReference>
<dbReference type="OrthoDB" id="771388at2"/>
<protein>
    <submittedName>
        <fullName evidence="1">Uncharacterized protein</fullName>
    </submittedName>
</protein>
<dbReference type="RefSeq" id="WP_034870420.1">
    <property type="nucleotide sequence ID" value="NZ_CAJJUP010000002.1"/>
</dbReference>
<organism evidence="1 2">
    <name type="scientific">Elizabethkingia bruuniana</name>
    <dbReference type="NCBI Taxonomy" id="1756149"/>
    <lineage>
        <taxon>Bacteria</taxon>
        <taxon>Pseudomonadati</taxon>
        <taxon>Bacteroidota</taxon>
        <taxon>Flavobacteriia</taxon>
        <taxon>Flavobacteriales</taxon>
        <taxon>Weeksellaceae</taxon>
        <taxon>Elizabethkingia</taxon>
    </lineage>
</organism>
<keyword evidence="2" id="KW-1185">Reference proteome</keyword>
<dbReference type="GeneID" id="93133695"/>
<dbReference type="KEGG" id="egm:AYC65_12320"/>
<evidence type="ECO:0000313" key="1">
    <source>
        <dbReference type="EMBL" id="QQN59412.1"/>
    </source>
</evidence>